<sequence length="43" mass="4542">MAAKITESQSEQFAVELLVKQGCQFIYGPDIAPDSETPGATAV</sequence>
<dbReference type="EMBL" id="SLUN01000014">
    <property type="protein sequence ID" value="TCL67376.1"/>
    <property type="molecule type" value="Genomic_DNA"/>
</dbReference>
<gene>
    <name evidence="1" type="ORF">EDC14_101465</name>
</gene>
<keyword evidence="2" id="KW-1185">Reference proteome</keyword>
<reference evidence="1 2" key="1">
    <citation type="submission" date="2019-03" db="EMBL/GenBank/DDBJ databases">
        <title>Genomic Encyclopedia of Type Strains, Phase IV (KMG-IV): sequencing the most valuable type-strain genomes for metagenomic binning, comparative biology and taxonomic classification.</title>
        <authorList>
            <person name="Goeker M."/>
        </authorList>
    </citation>
    <scope>NUCLEOTIDE SEQUENCE [LARGE SCALE GENOMIC DNA]</scope>
    <source>
        <strain evidence="1 2">LX-B</strain>
    </source>
</reference>
<dbReference type="Proteomes" id="UP000295008">
    <property type="component" value="Unassembled WGS sequence"/>
</dbReference>
<comment type="caution">
    <text evidence="1">The sequence shown here is derived from an EMBL/GenBank/DDBJ whole genome shotgun (WGS) entry which is preliminary data.</text>
</comment>
<evidence type="ECO:0000313" key="1">
    <source>
        <dbReference type="EMBL" id="TCL67376.1"/>
    </source>
</evidence>
<dbReference type="RefSeq" id="WP_279388755.1">
    <property type="nucleotide sequence ID" value="NZ_SLUN01000014.1"/>
</dbReference>
<accession>A0A4R1RMH0</accession>
<name>A0A4R1RMH0_HYDET</name>
<proteinExistence type="predicted"/>
<evidence type="ECO:0000313" key="2">
    <source>
        <dbReference type="Proteomes" id="UP000295008"/>
    </source>
</evidence>
<organism evidence="1 2">
    <name type="scientific">Hydrogenispora ethanolica</name>
    <dbReference type="NCBI Taxonomy" id="1082276"/>
    <lineage>
        <taxon>Bacteria</taxon>
        <taxon>Bacillati</taxon>
        <taxon>Bacillota</taxon>
        <taxon>Hydrogenispora</taxon>
    </lineage>
</organism>
<protein>
    <submittedName>
        <fullName evidence="1">Uncharacterized protein</fullName>
    </submittedName>
</protein>
<dbReference type="AlphaFoldDB" id="A0A4R1RMH0"/>